<evidence type="ECO:0000313" key="2">
    <source>
        <dbReference type="Proteomes" id="UP000799291"/>
    </source>
</evidence>
<keyword evidence="2" id="KW-1185">Reference proteome</keyword>
<dbReference type="Proteomes" id="UP000799291">
    <property type="component" value="Unassembled WGS sequence"/>
</dbReference>
<gene>
    <name evidence="1" type="ORF">K458DRAFT_39598</name>
</gene>
<accession>A0A6G1IZ79</accession>
<protein>
    <submittedName>
        <fullName evidence="1">Uncharacterized protein</fullName>
    </submittedName>
</protein>
<dbReference type="EMBL" id="MU005583">
    <property type="protein sequence ID" value="KAF2683576.1"/>
    <property type="molecule type" value="Genomic_DNA"/>
</dbReference>
<proteinExistence type="predicted"/>
<name>A0A6G1IZ79_9PLEO</name>
<evidence type="ECO:0000313" key="1">
    <source>
        <dbReference type="EMBL" id="KAF2683576.1"/>
    </source>
</evidence>
<dbReference type="AlphaFoldDB" id="A0A6G1IZ79"/>
<reference evidence="1" key="1">
    <citation type="journal article" date="2020" name="Stud. Mycol.">
        <title>101 Dothideomycetes genomes: a test case for predicting lifestyles and emergence of pathogens.</title>
        <authorList>
            <person name="Haridas S."/>
            <person name="Albert R."/>
            <person name="Binder M."/>
            <person name="Bloem J."/>
            <person name="Labutti K."/>
            <person name="Salamov A."/>
            <person name="Andreopoulos B."/>
            <person name="Baker S."/>
            <person name="Barry K."/>
            <person name="Bills G."/>
            <person name="Bluhm B."/>
            <person name="Cannon C."/>
            <person name="Castanera R."/>
            <person name="Culley D."/>
            <person name="Daum C."/>
            <person name="Ezra D."/>
            <person name="Gonzalez J."/>
            <person name="Henrissat B."/>
            <person name="Kuo A."/>
            <person name="Liang C."/>
            <person name="Lipzen A."/>
            <person name="Lutzoni F."/>
            <person name="Magnuson J."/>
            <person name="Mondo S."/>
            <person name="Nolan M."/>
            <person name="Ohm R."/>
            <person name="Pangilinan J."/>
            <person name="Park H.-J."/>
            <person name="Ramirez L."/>
            <person name="Alfaro M."/>
            <person name="Sun H."/>
            <person name="Tritt A."/>
            <person name="Yoshinaga Y."/>
            <person name="Zwiers L.-H."/>
            <person name="Turgeon B."/>
            <person name="Goodwin S."/>
            <person name="Spatafora J."/>
            <person name="Crous P."/>
            <person name="Grigoriev I."/>
        </authorList>
    </citation>
    <scope>NUCLEOTIDE SEQUENCE</scope>
    <source>
        <strain evidence="1">CBS 122367</strain>
    </source>
</reference>
<organism evidence="1 2">
    <name type="scientific">Lentithecium fluviatile CBS 122367</name>
    <dbReference type="NCBI Taxonomy" id="1168545"/>
    <lineage>
        <taxon>Eukaryota</taxon>
        <taxon>Fungi</taxon>
        <taxon>Dikarya</taxon>
        <taxon>Ascomycota</taxon>
        <taxon>Pezizomycotina</taxon>
        <taxon>Dothideomycetes</taxon>
        <taxon>Pleosporomycetidae</taxon>
        <taxon>Pleosporales</taxon>
        <taxon>Massarineae</taxon>
        <taxon>Lentitheciaceae</taxon>
        <taxon>Lentithecium</taxon>
    </lineage>
</organism>
<sequence length="174" mass="19856">MRTWAGTTLLQRERERERESHKRYIIVDKTLNNRLCRSVSNSNASAKSTIYQAVSAQCPFPSPALLIHHSLRPPPTNTFPSLHTQPQRINRCLRTGKKRAELGFEPRTSCMCLEERTQSRHPTTRLHGLFTEVWHLLVLIIYNICRTRGIESGEGRRGRGIDADVDGDALRVVA</sequence>